<dbReference type="InterPro" id="IPR051015">
    <property type="entry name" value="EvgA-like"/>
</dbReference>
<dbReference type="Pfam" id="PF00196">
    <property type="entry name" value="GerE"/>
    <property type="match status" value="1"/>
</dbReference>
<dbReference type="EMBL" id="CP064942">
    <property type="protein sequence ID" value="QPH55276.1"/>
    <property type="molecule type" value="Genomic_DNA"/>
</dbReference>
<keyword evidence="1 3" id="KW-0597">Phosphoprotein</keyword>
<accession>A0A7S9LU04</accession>
<keyword evidence="2" id="KW-0238">DNA-binding</keyword>
<dbReference type="GO" id="GO:0006355">
    <property type="term" value="P:regulation of DNA-templated transcription"/>
    <property type="evidence" value="ECO:0007669"/>
    <property type="project" value="InterPro"/>
</dbReference>
<dbReference type="InterPro" id="IPR000792">
    <property type="entry name" value="Tscrpt_reg_LuxR_C"/>
</dbReference>
<evidence type="ECO:0000256" key="3">
    <source>
        <dbReference type="PROSITE-ProRule" id="PRU00169"/>
    </source>
</evidence>
<feature type="domain" description="Response regulatory" evidence="5">
    <location>
        <begin position="2"/>
        <end position="118"/>
    </location>
</feature>
<dbReference type="Proteomes" id="UP000594800">
    <property type="component" value="Chromosome"/>
</dbReference>
<organism evidence="6 7">
    <name type="scientific">Pontivivens ytuae</name>
    <dbReference type="NCBI Taxonomy" id="2789856"/>
    <lineage>
        <taxon>Bacteria</taxon>
        <taxon>Pseudomonadati</taxon>
        <taxon>Pseudomonadota</taxon>
        <taxon>Alphaproteobacteria</taxon>
        <taxon>Rhodobacterales</taxon>
        <taxon>Paracoccaceae</taxon>
        <taxon>Pontivivens</taxon>
    </lineage>
</organism>
<dbReference type="PANTHER" id="PTHR45566:SF1">
    <property type="entry name" value="HTH-TYPE TRANSCRIPTIONAL REGULATOR YHJB-RELATED"/>
    <property type="match status" value="1"/>
</dbReference>
<dbReference type="InterPro" id="IPR001789">
    <property type="entry name" value="Sig_transdc_resp-reg_receiver"/>
</dbReference>
<evidence type="ECO:0000256" key="1">
    <source>
        <dbReference type="ARBA" id="ARBA00022553"/>
    </source>
</evidence>
<dbReference type="CDD" id="cd06170">
    <property type="entry name" value="LuxR_C_like"/>
    <property type="match status" value="1"/>
</dbReference>
<dbReference type="CDD" id="cd17535">
    <property type="entry name" value="REC_NarL-like"/>
    <property type="match status" value="1"/>
</dbReference>
<protein>
    <submittedName>
        <fullName evidence="6">Response regulator transcription factor</fullName>
    </submittedName>
</protein>
<dbReference type="GO" id="GO:0000160">
    <property type="term" value="P:phosphorelay signal transduction system"/>
    <property type="evidence" value="ECO:0007669"/>
    <property type="project" value="InterPro"/>
</dbReference>
<keyword evidence="7" id="KW-1185">Reference proteome</keyword>
<gene>
    <name evidence="6" type="ORF">I0K15_05920</name>
</gene>
<evidence type="ECO:0000313" key="7">
    <source>
        <dbReference type="Proteomes" id="UP000594800"/>
    </source>
</evidence>
<dbReference type="PROSITE" id="PS50043">
    <property type="entry name" value="HTH_LUXR_2"/>
    <property type="match status" value="1"/>
</dbReference>
<evidence type="ECO:0000259" key="5">
    <source>
        <dbReference type="PROSITE" id="PS50110"/>
    </source>
</evidence>
<dbReference type="PANTHER" id="PTHR45566">
    <property type="entry name" value="HTH-TYPE TRANSCRIPTIONAL REGULATOR YHJB-RELATED"/>
    <property type="match status" value="1"/>
</dbReference>
<dbReference type="SMART" id="SM00421">
    <property type="entry name" value="HTH_LUXR"/>
    <property type="match status" value="1"/>
</dbReference>
<dbReference type="RefSeq" id="WP_196104475.1">
    <property type="nucleotide sequence ID" value="NZ_CP064942.1"/>
</dbReference>
<evidence type="ECO:0000256" key="2">
    <source>
        <dbReference type="ARBA" id="ARBA00023125"/>
    </source>
</evidence>
<dbReference type="InterPro" id="IPR016032">
    <property type="entry name" value="Sig_transdc_resp-reg_C-effctor"/>
</dbReference>
<name>A0A7S9LU04_9RHOB</name>
<dbReference type="PROSITE" id="PS50110">
    <property type="entry name" value="RESPONSE_REGULATORY"/>
    <property type="match status" value="1"/>
</dbReference>
<dbReference type="SUPFAM" id="SSF52172">
    <property type="entry name" value="CheY-like"/>
    <property type="match status" value="1"/>
</dbReference>
<proteinExistence type="predicted"/>
<dbReference type="AlphaFoldDB" id="A0A7S9LU04"/>
<dbReference type="InterPro" id="IPR058245">
    <property type="entry name" value="NreC/VraR/RcsB-like_REC"/>
</dbReference>
<dbReference type="Gene3D" id="3.40.50.2300">
    <property type="match status" value="1"/>
</dbReference>
<sequence>MRVLIADDHDLVRDTIAAFLGQSEEVETATATSLPQVLEKVGADGPFDLVLLDWDMPGMGGLDGLRQTIDANGEKTVAILSGTAPRKVAQDAVEAGAIGFLPKTMGATSLMNAVRFMAMGEVFIPAALMAEEPEGPEHPLAKTLSARELQVLEGLCRGESNKEIARTLDLQEVTIKLHVKTLCRKLEAKNRTQAAMIAKEAGLF</sequence>
<dbReference type="GO" id="GO:0003677">
    <property type="term" value="F:DNA binding"/>
    <property type="evidence" value="ECO:0007669"/>
    <property type="project" value="UniProtKB-KW"/>
</dbReference>
<feature type="modified residue" description="4-aspartylphosphate" evidence="3">
    <location>
        <position position="53"/>
    </location>
</feature>
<dbReference type="Pfam" id="PF00072">
    <property type="entry name" value="Response_reg"/>
    <property type="match status" value="1"/>
</dbReference>
<reference evidence="6 7" key="1">
    <citation type="submission" date="2020-11" db="EMBL/GenBank/DDBJ databases">
        <title>Description of Pontivivens ytuae sp. nov. isolated from deep sea sediment of Mariana Trench.</title>
        <authorList>
            <person name="Wang Z."/>
            <person name="Sun Q.-L."/>
            <person name="Xu X.-D."/>
            <person name="Tang Y.-Z."/>
            <person name="Zhang J."/>
        </authorList>
    </citation>
    <scope>NUCLEOTIDE SEQUENCE [LARGE SCALE GENOMIC DNA]</scope>
    <source>
        <strain evidence="6 7">MT2928</strain>
    </source>
</reference>
<evidence type="ECO:0000313" key="6">
    <source>
        <dbReference type="EMBL" id="QPH55276.1"/>
    </source>
</evidence>
<dbReference type="PRINTS" id="PR00038">
    <property type="entry name" value="HTHLUXR"/>
</dbReference>
<dbReference type="KEGG" id="poz:I0K15_05920"/>
<dbReference type="SMART" id="SM00448">
    <property type="entry name" value="REC"/>
    <property type="match status" value="1"/>
</dbReference>
<feature type="domain" description="HTH luxR-type" evidence="4">
    <location>
        <begin position="137"/>
        <end position="202"/>
    </location>
</feature>
<dbReference type="InterPro" id="IPR011006">
    <property type="entry name" value="CheY-like_superfamily"/>
</dbReference>
<evidence type="ECO:0000259" key="4">
    <source>
        <dbReference type="PROSITE" id="PS50043"/>
    </source>
</evidence>
<dbReference type="SUPFAM" id="SSF46894">
    <property type="entry name" value="C-terminal effector domain of the bipartite response regulators"/>
    <property type="match status" value="1"/>
</dbReference>